<dbReference type="Proteomes" id="UP001431783">
    <property type="component" value="Unassembled WGS sequence"/>
</dbReference>
<accession>A0AAW1V636</accession>
<comment type="caution">
    <text evidence="1">The sequence shown here is derived from an EMBL/GenBank/DDBJ whole genome shotgun (WGS) entry which is preliminary data.</text>
</comment>
<proteinExistence type="predicted"/>
<protein>
    <submittedName>
        <fullName evidence="1">Uncharacterized protein</fullName>
    </submittedName>
</protein>
<name>A0AAW1V636_9CUCU</name>
<gene>
    <name evidence="1" type="ORF">WA026_023585</name>
</gene>
<reference evidence="1 2" key="1">
    <citation type="submission" date="2023-03" db="EMBL/GenBank/DDBJ databases">
        <title>Genome insight into feeding habits of ladybird beetles.</title>
        <authorList>
            <person name="Li H.-S."/>
            <person name="Huang Y.-H."/>
            <person name="Pang H."/>
        </authorList>
    </citation>
    <scope>NUCLEOTIDE SEQUENCE [LARGE SCALE GENOMIC DNA]</scope>
    <source>
        <strain evidence="1">SYSU_2023b</strain>
        <tissue evidence="1">Whole body</tissue>
    </source>
</reference>
<organism evidence="1 2">
    <name type="scientific">Henosepilachna vigintioctopunctata</name>
    <dbReference type="NCBI Taxonomy" id="420089"/>
    <lineage>
        <taxon>Eukaryota</taxon>
        <taxon>Metazoa</taxon>
        <taxon>Ecdysozoa</taxon>
        <taxon>Arthropoda</taxon>
        <taxon>Hexapoda</taxon>
        <taxon>Insecta</taxon>
        <taxon>Pterygota</taxon>
        <taxon>Neoptera</taxon>
        <taxon>Endopterygota</taxon>
        <taxon>Coleoptera</taxon>
        <taxon>Polyphaga</taxon>
        <taxon>Cucujiformia</taxon>
        <taxon>Coccinelloidea</taxon>
        <taxon>Coccinellidae</taxon>
        <taxon>Epilachninae</taxon>
        <taxon>Epilachnini</taxon>
        <taxon>Henosepilachna</taxon>
    </lineage>
</organism>
<evidence type="ECO:0000313" key="2">
    <source>
        <dbReference type="Proteomes" id="UP001431783"/>
    </source>
</evidence>
<sequence length="276" mass="31360">MANAKRWISEIHCESQELIDKIICSQSESSDEHENKEIRNRKKIKLAFPASNIFEPLNVPSANLIEECSPSKDEFSKDTKTINTEVHQYTLVKSTMSSPKNMYELEFNSPILKCKSDLSAFDLEHDSPILASTYSDESLSPIITNMEKLKKIQDKIKNSSNIQCEQSSPDLFQSQATQIIEQNFSPDYITQKNSEQLDTLQQIDVISSQDSSSITVINPSSSSNSSSVTDLVQYYHQPNPKKKYKKGGLLHQLKTVISLQTSRISLWHHDIFLKNI</sequence>
<evidence type="ECO:0000313" key="1">
    <source>
        <dbReference type="EMBL" id="KAK9887626.1"/>
    </source>
</evidence>
<keyword evidence="2" id="KW-1185">Reference proteome</keyword>
<dbReference type="AlphaFoldDB" id="A0AAW1V636"/>
<dbReference type="EMBL" id="JARQZJ010000116">
    <property type="protein sequence ID" value="KAK9887626.1"/>
    <property type="molecule type" value="Genomic_DNA"/>
</dbReference>